<evidence type="ECO:0000313" key="1">
    <source>
        <dbReference type="EMBL" id="PYE86488.1"/>
    </source>
</evidence>
<dbReference type="EMBL" id="QJTF01000024">
    <property type="protein sequence ID" value="PYE86488.1"/>
    <property type="molecule type" value="Genomic_DNA"/>
</dbReference>
<dbReference type="OrthoDB" id="9892835at2"/>
<dbReference type="AlphaFoldDB" id="A0A318T7J3"/>
<accession>A0A318T7J3</accession>
<evidence type="ECO:0000313" key="2">
    <source>
        <dbReference type="Proteomes" id="UP000247454"/>
    </source>
</evidence>
<evidence type="ECO:0008006" key="3">
    <source>
        <dbReference type="Google" id="ProtNLM"/>
    </source>
</evidence>
<gene>
    <name evidence="1" type="ORF">C7477_12432</name>
</gene>
<keyword evidence="2" id="KW-1185">Reference proteome</keyword>
<dbReference type="RefSeq" id="WP_146226113.1">
    <property type="nucleotide sequence ID" value="NZ_QJTF01000024.1"/>
</dbReference>
<proteinExistence type="predicted"/>
<dbReference type="Gene3D" id="3.10.129.10">
    <property type="entry name" value="Hotdog Thioesterase"/>
    <property type="match status" value="1"/>
</dbReference>
<sequence>MTMEIMRASSAPVDIAGQIFQYDYFTDHFRDETFSFREFLIDAESVSCIVDLDSYEPTNVSLLLLDRILQSLGFAVSAYILQQQGRQFKFLFIKGIRWNFAGPIRPGRPVRLQSTYDMQFLSPRKAVCTFDGTVNDGKAAFNVAIEIFSPHEAPWDIETSPIPASN</sequence>
<protein>
    <recommendedName>
        <fullName evidence="3">3-hydroxymyristoyl/3-hydroxydecanoyl-(Acyl carrier protein) dehydratase</fullName>
    </recommendedName>
</protein>
<organism evidence="1 2">
    <name type="scientific">Phyllobacterium leguminum</name>
    <dbReference type="NCBI Taxonomy" id="314237"/>
    <lineage>
        <taxon>Bacteria</taxon>
        <taxon>Pseudomonadati</taxon>
        <taxon>Pseudomonadota</taxon>
        <taxon>Alphaproteobacteria</taxon>
        <taxon>Hyphomicrobiales</taxon>
        <taxon>Phyllobacteriaceae</taxon>
        <taxon>Phyllobacterium</taxon>
    </lineage>
</organism>
<name>A0A318T7J3_9HYPH</name>
<dbReference type="Proteomes" id="UP000247454">
    <property type="component" value="Unassembled WGS sequence"/>
</dbReference>
<reference evidence="1 2" key="1">
    <citation type="submission" date="2018-06" db="EMBL/GenBank/DDBJ databases">
        <title>Genomic Encyclopedia of Type Strains, Phase III (KMG-III): the genomes of soil and plant-associated and newly described type strains.</title>
        <authorList>
            <person name="Whitman W."/>
        </authorList>
    </citation>
    <scope>NUCLEOTIDE SEQUENCE [LARGE SCALE GENOMIC DNA]</scope>
    <source>
        <strain evidence="1 2">ORS 1419</strain>
    </source>
</reference>
<comment type="caution">
    <text evidence="1">The sequence shown here is derived from an EMBL/GenBank/DDBJ whole genome shotgun (WGS) entry which is preliminary data.</text>
</comment>